<sequence>MRVSREVAEENRKRVVETAGRLFRRHGYDGIGVAALMKAAGLTQGGFYKQFEDKSALVAEATESALAENRKMLEDAIAASDSPPCEAIARWYLSPSHVDMTAEGCCFAALAAEAPRQGEEVQSIFREAMEASLDLMTGPDGDRKEAMRQLSTMVGALVLARAAGSDGLANELMDAARLKPSRKG</sequence>
<dbReference type="Gene3D" id="1.10.10.60">
    <property type="entry name" value="Homeodomain-like"/>
    <property type="match status" value="1"/>
</dbReference>
<dbReference type="EMBL" id="SADE01000001">
    <property type="protein sequence ID" value="RVU39583.1"/>
    <property type="molecule type" value="Genomic_DNA"/>
</dbReference>
<accession>A0A437QYL4</accession>
<dbReference type="PANTHER" id="PTHR47506:SF7">
    <property type="entry name" value="TRANSCRIPTIONAL REGULATORY PROTEIN"/>
    <property type="match status" value="1"/>
</dbReference>
<dbReference type="Gene3D" id="1.10.357.10">
    <property type="entry name" value="Tetracycline Repressor, domain 2"/>
    <property type="match status" value="1"/>
</dbReference>
<organism evidence="6 7">
    <name type="scientific">Hwanghaeella grinnelliae</name>
    <dbReference type="NCBI Taxonomy" id="2500179"/>
    <lineage>
        <taxon>Bacteria</taxon>
        <taxon>Pseudomonadati</taxon>
        <taxon>Pseudomonadota</taxon>
        <taxon>Alphaproteobacteria</taxon>
        <taxon>Rhodospirillales</taxon>
        <taxon>Rhodospirillaceae</taxon>
        <taxon>Hwanghaeella</taxon>
    </lineage>
</organism>
<evidence type="ECO:0000313" key="6">
    <source>
        <dbReference type="EMBL" id="RVU39583.1"/>
    </source>
</evidence>
<feature type="domain" description="HTH tetR-type" evidence="5">
    <location>
        <begin position="9"/>
        <end position="69"/>
    </location>
</feature>
<dbReference type="InterPro" id="IPR036271">
    <property type="entry name" value="Tet_transcr_reg_TetR-rel_C_sf"/>
</dbReference>
<keyword evidence="2 4" id="KW-0238">DNA-binding</keyword>
<dbReference type="Proteomes" id="UP000287447">
    <property type="component" value="Unassembled WGS sequence"/>
</dbReference>
<dbReference type="PRINTS" id="PR00455">
    <property type="entry name" value="HTHTETR"/>
</dbReference>
<proteinExistence type="predicted"/>
<dbReference type="GO" id="GO:0003677">
    <property type="term" value="F:DNA binding"/>
    <property type="evidence" value="ECO:0007669"/>
    <property type="project" value="UniProtKB-UniRule"/>
</dbReference>
<evidence type="ECO:0000313" key="7">
    <source>
        <dbReference type="Proteomes" id="UP000287447"/>
    </source>
</evidence>
<evidence type="ECO:0000256" key="2">
    <source>
        <dbReference type="ARBA" id="ARBA00023125"/>
    </source>
</evidence>
<dbReference type="SUPFAM" id="SSF46689">
    <property type="entry name" value="Homeodomain-like"/>
    <property type="match status" value="1"/>
</dbReference>
<dbReference type="AlphaFoldDB" id="A0A437QYL4"/>
<dbReference type="OrthoDB" id="9798857at2"/>
<keyword evidence="1" id="KW-0805">Transcription regulation</keyword>
<reference evidence="7" key="1">
    <citation type="submission" date="2019-01" db="EMBL/GenBank/DDBJ databases">
        <title>Gri0909 isolated from a small marine red alga.</title>
        <authorList>
            <person name="Kim J."/>
            <person name="Jeong S.E."/>
            <person name="Jeon C.O."/>
        </authorList>
    </citation>
    <scope>NUCLEOTIDE SEQUENCE [LARGE SCALE GENOMIC DNA]</scope>
    <source>
        <strain evidence="7">Gri0909</strain>
    </source>
</reference>
<dbReference type="PANTHER" id="PTHR47506">
    <property type="entry name" value="TRANSCRIPTIONAL REGULATORY PROTEIN"/>
    <property type="match status" value="1"/>
</dbReference>
<dbReference type="PROSITE" id="PS50977">
    <property type="entry name" value="HTH_TETR_2"/>
    <property type="match status" value="1"/>
</dbReference>
<evidence type="ECO:0000256" key="1">
    <source>
        <dbReference type="ARBA" id="ARBA00023015"/>
    </source>
</evidence>
<feature type="DNA-binding region" description="H-T-H motif" evidence="4">
    <location>
        <begin position="32"/>
        <end position="51"/>
    </location>
</feature>
<dbReference type="RefSeq" id="WP_127764954.1">
    <property type="nucleotide sequence ID" value="NZ_SADE01000001.1"/>
</dbReference>
<protein>
    <submittedName>
        <fullName evidence="6">TetR/AcrR family transcriptional regulator</fullName>
    </submittedName>
</protein>
<evidence type="ECO:0000256" key="4">
    <source>
        <dbReference type="PROSITE-ProRule" id="PRU00335"/>
    </source>
</evidence>
<keyword evidence="3" id="KW-0804">Transcription</keyword>
<dbReference type="Pfam" id="PF00440">
    <property type="entry name" value="TetR_N"/>
    <property type="match status" value="1"/>
</dbReference>
<name>A0A437QYL4_9PROT</name>
<evidence type="ECO:0000256" key="3">
    <source>
        <dbReference type="ARBA" id="ARBA00023163"/>
    </source>
</evidence>
<dbReference type="InterPro" id="IPR009057">
    <property type="entry name" value="Homeodomain-like_sf"/>
</dbReference>
<comment type="caution">
    <text evidence="6">The sequence shown here is derived from an EMBL/GenBank/DDBJ whole genome shotgun (WGS) entry which is preliminary data.</text>
</comment>
<dbReference type="SUPFAM" id="SSF48498">
    <property type="entry name" value="Tetracyclin repressor-like, C-terminal domain"/>
    <property type="match status" value="1"/>
</dbReference>
<evidence type="ECO:0000259" key="5">
    <source>
        <dbReference type="PROSITE" id="PS50977"/>
    </source>
</evidence>
<keyword evidence="7" id="KW-1185">Reference proteome</keyword>
<gene>
    <name evidence="6" type="ORF">EOI86_10250</name>
</gene>
<dbReference type="InterPro" id="IPR001647">
    <property type="entry name" value="HTH_TetR"/>
</dbReference>